<dbReference type="GO" id="GO:0005351">
    <property type="term" value="F:carbohydrate:proton symporter activity"/>
    <property type="evidence" value="ECO:0007669"/>
    <property type="project" value="TreeGrafter"/>
</dbReference>
<dbReference type="NCBIfam" id="TIGR00879">
    <property type="entry name" value="SP"/>
    <property type="match status" value="1"/>
</dbReference>
<dbReference type="Pfam" id="PF00083">
    <property type="entry name" value="Sugar_tr"/>
    <property type="match status" value="1"/>
</dbReference>
<evidence type="ECO:0000313" key="9">
    <source>
        <dbReference type="Proteomes" id="UP000076837"/>
    </source>
</evidence>
<comment type="similarity">
    <text evidence="2 7">Belongs to the major facilitator superfamily. Sugar transporter (TC 2.A.1.1) family.</text>
</comment>
<evidence type="ECO:0000256" key="1">
    <source>
        <dbReference type="ARBA" id="ARBA00004141"/>
    </source>
</evidence>
<dbReference type="InterPro" id="IPR036259">
    <property type="entry name" value="MFS_trans_sf"/>
</dbReference>
<reference evidence="8 9" key="1">
    <citation type="journal article" date="2016" name="Sci. Rep.">
        <title>Draft genome sequencing and secretome analysis of fungal phytopathogen Ascochyta rabiei provides insight into the necrotrophic effector repertoire.</title>
        <authorList>
            <person name="Verma S."/>
            <person name="Gazara R.K."/>
            <person name="Nizam S."/>
            <person name="Parween S."/>
            <person name="Chattopadhyay D."/>
            <person name="Verma P.K."/>
        </authorList>
    </citation>
    <scope>NUCLEOTIDE SEQUENCE [LARGE SCALE GENOMIC DNA]</scope>
    <source>
        <strain evidence="8 9">ArDII</strain>
    </source>
</reference>
<dbReference type="Proteomes" id="UP000076837">
    <property type="component" value="Unassembled WGS sequence"/>
</dbReference>
<keyword evidence="6" id="KW-0472">Membrane</keyword>
<keyword evidence="4 8" id="KW-0812">Transmembrane</keyword>
<dbReference type="EMBL" id="JYNV01000115">
    <property type="protein sequence ID" value="KZM26107.1"/>
    <property type="molecule type" value="Genomic_DNA"/>
</dbReference>
<gene>
    <name evidence="8" type="ORF">ST47_g2767</name>
</gene>
<keyword evidence="5" id="KW-1133">Transmembrane helix</keyword>
<accession>A0A163J309</accession>
<dbReference type="AlphaFoldDB" id="A0A163J309"/>
<dbReference type="InterPro" id="IPR003663">
    <property type="entry name" value="Sugar/inositol_transpt"/>
</dbReference>
<dbReference type="InterPro" id="IPR020846">
    <property type="entry name" value="MFS_dom"/>
</dbReference>
<sequence>MAKFDLSAVWRDIVAYRRAYVLTLVASFGGMLFGWDTGLIGGVLTMDAFQESFGLDPHSGDFANLQGNIVSVLQAGCFFGALASFYVSDTFGRKWALIIADLIFILGSLIQTLCALGTKSLAQLYVGRVIGGFGVGLISAVVPTYISENAPKEIRGRCVGTMQLFNVTGICLSFFVNYGVELDITSRYNSAKWRIPFALQMLPGVLLLAGIFFQNESPRWLVEKNRIADAAQALAQVRGKSTEDADVVQELDDIIADFNGHEKMSMVAQARLACSSKKMFYRSSFAVILMFCQQWTGTNSINYYAPQIFQQIGLVGNASRLFATGVYGIVKIVVTAIGLMAFTEQLGRKWSLLIGSAGQAFAMFYIGVNQAVHPPSGALDGNAIFAIICVYLFVVFYSFGWGPIPFVLSSECAPNHVRSLIMAAALMTQWLFNFVIAKITPIMLAPSGITYGTFLLFGSCCILMGIYTIFCVPETKGVPLESIHILFEGNIVAGCVKDTFPATSRAKKLKNTHFADEVEDVDGGAPGKNRRSVEHVETA</sequence>
<dbReference type="InterPro" id="IPR005829">
    <property type="entry name" value="Sugar_transporter_CS"/>
</dbReference>
<evidence type="ECO:0000256" key="2">
    <source>
        <dbReference type="ARBA" id="ARBA00010992"/>
    </source>
</evidence>
<dbReference type="PROSITE" id="PS50850">
    <property type="entry name" value="MFS"/>
    <property type="match status" value="1"/>
</dbReference>
<organism evidence="8 9">
    <name type="scientific">Didymella rabiei</name>
    <name type="common">Chickpea ascochyta blight fungus</name>
    <name type="synonym">Mycosphaerella rabiei</name>
    <dbReference type="NCBI Taxonomy" id="5454"/>
    <lineage>
        <taxon>Eukaryota</taxon>
        <taxon>Fungi</taxon>
        <taxon>Dikarya</taxon>
        <taxon>Ascomycota</taxon>
        <taxon>Pezizomycotina</taxon>
        <taxon>Dothideomycetes</taxon>
        <taxon>Pleosporomycetidae</taxon>
        <taxon>Pleosporales</taxon>
        <taxon>Pleosporineae</taxon>
        <taxon>Didymellaceae</taxon>
        <taxon>Ascochyta</taxon>
    </lineage>
</organism>
<keyword evidence="3 7" id="KW-0813">Transport</keyword>
<evidence type="ECO:0000256" key="5">
    <source>
        <dbReference type="ARBA" id="ARBA00022989"/>
    </source>
</evidence>
<dbReference type="Gene3D" id="1.20.1250.20">
    <property type="entry name" value="MFS general substrate transporter like domains"/>
    <property type="match status" value="1"/>
</dbReference>
<comment type="subcellular location">
    <subcellularLocation>
        <location evidence="1">Membrane</location>
        <topology evidence="1">Multi-pass membrane protein</topology>
    </subcellularLocation>
</comment>
<dbReference type="PROSITE" id="PS00217">
    <property type="entry name" value="SUGAR_TRANSPORT_2"/>
    <property type="match status" value="1"/>
</dbReference>
<proteinExistence type="inferred from homology"/>
<evidence type="ECO:0000313" key="8">
    <source>
        <dbReference type="EMBL" id="KZM26107.1"/>
    </source>
</evidence>
<comment type="caution">
    <text evidence="8">The sequence shown here is derived from an EMBL/GenBank/DDBJ whole genome shotgun (WGS) entry which is preliminary data.</text>
</comment>
<evidence type="ECO:0000256" key="4">
    <source>
        <dbReference type="ARBA" id="ARBA00022692"/>
    </source>
</evidence>
<dbReference type="PRINTS" id="PR00171">
    <property type="entry name" value="SUGRTRNSPORT"/>
</dbReference>
<dbReference type="PANTHER" id="PTHR48022:SF81">
    <property type="entry name" value="MAJOR FACILITATOR SUPERFAMILY (MFS) PROFILE DOMAIN-CONTAINING PROTEIN"/>
    <property type="match status" value="1"/>
</dbReference>
<dbReference type="InterPro" id="IPR005828">
    <property type="entry name" value="MFS_sugar_transport-like"/>
</dbReference>
<dbReference type="GO" id="GO:0016020">
    <property type="term" value="C:membrane"/>
    <property type="evidence" value="ECO:0007669"/>
    <property type="project" value="UniProtKB-SubCell"/>
</dbReference>
<dbReference type="FunFam" id="1.20.1250.20:FF:000026">
    <property type="entry name" value="MFS quinate transporter QutD"/>
    <property type="match status" value="1"/>
</dbReference>
<dbReference type="InterPro" id="IPR050360">
    <property type="entry name" value="MFS_Sugar_Transporters"/>
</dbReference>
<evidence type="ECO:0000256" key="7">
    <source>
        <dbReference type="RuleBase" id="RU003346"/>
    </source>
</evidence>
<evidence type="ECO:0000256" key="6">
    <source>
        <dbReference type="ARBA" id="ARBA00023136"/>
    </source>
</evidence>
<dbReference type="PANTHER" id="PTHR48022">
    <property type="entry name" value="PLASTIDIC GLUCOSE TRANSPORTER 4"/>
    <property type="match status" value="1"/>
</dbReference>
<dbReference type="SUPFAM" id="SSF103473">
    <property type="entry name" value="MFS general substrate transporter"/>
    <property type="match status" value="1"/>
</dbReference>
<name>A0A163J309_DIDRA</name>
<evidence type="ECO:0000256" key="3">
    <source>
        <dbReference type="ARBA" id="ARBA00022448"/>
    </source>
</evidence>
<protein>
    <submittedName>
        <fullName evidence="8">Substrate-specific transmembrane transporter</fullName>
    </submittedName>
</protein>
<keyword evidence="9" id="KW-1185">Reference proteome</keyword>
<dbReference type="OrthoDB" id="508119at2759"/>